<sequence length="104" mass="11034">MPPGARDDKSPLQQTRPKPSSSPAGKNAVKNGTNKAILLEGRKIHLQESVNILGVEFDSGLTYTSHVKKVAKDATRKLSCIPRVAHLLDASGVSAHSTSHKSAP</sequence>
<accession>A0A8J4Y0N1</accession>
<dbReference type="OrthoDB" id="6405875at2759"/>
<organism evidence="2 3">
    <name type="scientific">Chionoecetes opilio</name>
    <name type="common">Atlantic snow crab</name>
    <name type="synonym">Cancer opilio</name>
    <dbReference type="NCBI Taxonomy" id="41210"/>
    <lineage>
        <taxon>Eukaryota</taxon>
        <taxon>Metazoa</taxon>
        <taxon>Ecdysozoa</taxon>
        <taxon>Arthropoda</taxon>
        <taxon>Crustacea</taxon>
        <taxon>Multicrustacea</taxon>
        <taxon>Malacostraca</taxon>
        <taxon>Eumalacostraca</taxon>
        <taxon>Eucarida</taxon>
        <taxon>Decapoda</taxon>
        <taxon>Pleocyemata</taxon>
        <taxon>Brachyura</taxon>
        <taxon>Eubrachyura</taxon>
        <taxon>Majoidea</taxon>
        <taxon>Majidae</taxon>
        <taxon>Chionoecetes</taxon>
    </lineage>
</organism>
<name>A0A8J4Y0N1_CHIOP</name>
<reference evidence="2" key="1">
    <citation type="submission" date="2020-07" db="EMBL/GenBank/DDBJ databases">
        <title>The High-quality genome of the commercially important snow crab, Chionoecetes opilio.</title>
        <authorList>
            <person name="Jeong J.-H."/>
            <person name="Ryu S."/>
        </authorList>
    </citation>
    <scope>NUCLEOTIDE SEQUENCE</scope>
    <source>
        <strain evidence="2">MADBK_172401_WGS</strain>
        <tissue evidence="2">Digestive gland</tissue>
    </source>
</reference>
<keyword evidence="3" id="KW-1185">Reference proteome</keyword>
<evidence type="ECO:0000313" key="2">
    <source>
        <dbReference type="EMBL" id="KAG0713150.1"/>
    </source>
</evidence>
<dbReference type="EMBL" id="JACEEZ010021739">
    <property type="protein sequence ID" value="KAG0713150.1"/>
    <property type="molecule type" value="Genomic_DNA"/>
</dbReference>
<feature type="region of interest" description="Disordered" evidence="1">
    <location>
        <begin position="1"/>
        <end position="33"/>
    </location>
</feature>
<protein>
    <submittedName>
        <fullName evidence="2">Uncharacterized protein</fullName>
    </submittedName>
</protein>
<gene>
    <name evidence="2" type="ORF">GWK47_001926</name>
</gene>
<evidence type="ECO:0000313" key="3">
    <source>
        <dbReference type="Proteomes" id="UP000770661"/>
    </source>
</evidence>
<evidence type="ECO:0000256" key="1">
    <source>
        <dbReference type="SAM" id="MobiDB-lite"/>
    </source>
</evidence>
<dbReference type="AlphaFoldDB" id="A0A8J4Y0N1"/>
<dbReference type="Proteomes" id="UP000770661">
    <property type="component" value="Unassembled WGS sequence"/>
</dbReference>
<comment type="caution">
    <text evidence="2">The sequence shown here is derived from an EMBL/GenBank/DDBJ whole genome shotgun (WGS) entry which is preliminary data.</text>
</comment>
<proteinExistence type="predicted"/>
<feature type="compositionally biased region" description="Basic and acidic residues" evidence="1">
    <location>
        <begin position="1"/>
        <end position="10"/>
    </location>
</feature>
<feature type="compositionally biased region" description="Polar residues" evidence="1">
    <location>
        <begin position="11"/>
        <end position="33"/>
    </location>
</feature>